<sequence>MSVYIIARFKIHDRSEYDKYSAGFPEVFKRFDGKLLSVDEDPMVLAGTWDDTRSVIIEFPSKESALTWMNSDDYQAIAKHRNAGSTVSSILVNALDA</sequence>
<keyword evidence="3" id="KW-1185">Reference proteome</keyword>
<evidence type="ECO:0000313" key="2">
    <source>
        <dbReference type="EMBL" id="MCX2972309.1"/>
    </source>
</evidence>
<dbReference type="RefSeq" id="WP_279251342.1">
    <property type="nucleotide sequence ID" value="NZ_SHNP01000001.1"/>
</dbReference>
<protein>
    <submittedName>
        <fullName evidence="2">DUF1330 domain-containing protein</fullName>
    </submittedName>
</protein>
<dbReference type="InterPro" id="IPR010753">
    <property type="entry name" value="DUF1330"/>
</dbReference>
<dbReference type="InterPro" id="IPR011008">
    <property type="entry name" value="Dimeric_a/b-barrel"/>
</dbReference>
<feature type="domain" description="DUF1330" evidence="1">
    <location>
        <begin position="2"/>
        <end position="94"/>
    </location>
</feature>
<dbReference type="SUPFAM" id="SSF54909">
    <property type="entry name" value="Dimeric alpha+beta barrel"/>
    <property type="match status" value="1"/>
</dbReference>
<evidence type="ECO:0000313" key="3">
    <source>
        <dbReference type="Proteomes" id="UP001143307"/>
    </source>
</evidence>
<dbReference type="EMBL" id="SHNP01000001">
    <property type="protein sequence ID" value="MCX2972309.1"/>
    <property type="molecule type" value="Genomic_DNA"/>
</dbReference>
<gene>
    <name evidence="2" type="ORF">EYC87_01745</name>
</gene>
<dbReference type="PANTHER" id="PTHR41521">
    <property type="match status" value="1"/>
</dbReference>
<organism evidence="2 3">
    <name type="scientific">Candidatus Seongchinamella marina</name>
    <dbReference type="NCBI Taxonomy" id="2518990"/>
    <lineage>
        <taxon>Bacteria</taxon>
        <taxon>Pseudomonadati</taxon>
        <taxon>Pseudomonadota</taxon>
        <taxon>Gammaproteobacteria</taxon>
        <taxon>Cellvibrionales</taxon>
        <taxon>Halieaceae</taxon>
        <taxon>Seongchinamella</taxon>
    </lineage>
</organism>
<reference evidence="2" key="1">
    <citation type="submission" date="2019-02" db="EMBL/GenBank/DDBJ databases">
        <authorList>
            <person name="Li S.-H."/>
        </authorList>
    </citation>
    <scope>NUCLEOTIDE SEQUENCE</scope>
    <source>
        <strain evidence="2">IMCC8485</strain>
    </source>
</reference>
<dbReference type="Pfam" id="PF07045">
    <property type="entry name" value="DUF1330"/>
    <property type="match status" value="1"/>
</dbReference>
<comment type="caution">
    <text evidence="2">The sequence shown here is derived from an EMBL/GenBank/DDBJ whole genome shotgun (WGS) entry which is preliminary data.</text>
</comment>
<dbReference type="Proteomes" id="UP001143307">
    <property type="component" value="Unassembled WGS sequence"/>
</dbReference>
<name>A0ABT3SQR5_9GAMM</name>
<evidence type="ECO:0000259" key="1">
    <source>
        <dbReference type="Pfam" id="PF07045"/>
    </source>
</evidence>
<accession>A0ABT3SQR5</accession>
<dbReference type="PANTHER" id="PTHR41521:SF4">
    <property type="entry name" value="BLR0684 PROTEIN"/>
    <property type="match status" value="1"/>
</dbReference>
<dbReference type="Gene3D" id="3.30.70.100">
    <property type="match status" value="1"/>
</dbReference>
<proteinExistence type="predicted"/>